<proteinExistence type="predicted"/>
<accession>A0AAW8PYM4</accession>
<keyword evidence="1" id="KW-0472">Membrane</keyword>
<dbReference type="AlphaFoldDB" id="A0AAW8PYM4"/>
<dbReference type="Proteomes" id="UP001253193">
    <property type="component" value="Unassembled WGS sequence"/>
</dbReference>
<gene>
    <name evidence="2" type="ORF">QX249_09750</name>
</gene>
<dbReference type="Pfam" id="PF11393">
    <property type="entry name" value="T4BSS_DotI_IcmL"/>
    <property type="match status" value="1"/>
</dbReference>
<sequence length="224" mass="24580">MKEESNNLDSEIYSKAINKSKGGSKALKIEIAGLAINIASIAICALALTSALTFRVPPEIIAVNDSGSYFEKVPLDTPNKDDEEMKQWVTDRVIEAFDYNFTNQAEHATSLAQHYTPEALSNLDSFINGKNSNGKFVESMLKRRVNKEAGIVKFVLADGITLASGKVRSLHGWQAKTKGTLVLYTKGGVIRLGRYGVTIVVIRADENENQDGLKIQSIQMEKLS</sequence>
<protein>
    <submittedName>
        <fullName evidence="2">DotI/IcmL/TraM family protein</fullName>
    </submittedName>
</protein>
<comment type="caution">
    <text evidence="2">The sequence shown here is derived from an EMBL/GenBank/DDBJ whole genome shotgun (WGS) entry which is preliminary data.</text>
</comment>
<evidence type="ECO:0000256" key="1">
    <source>
        <dbReference type="SAM" id="Phobius"/>
    </source>
</evidence>
<dbReference type="InterPro" id="IPR021055">
    <property type="entry name" value="T4BSS_IcmL/DotI"/>
</dbReference>
<organism evidence="2 3">
    <name type="scientific">Vibrio parahaemolyticus</name>
    <dbReference type="NCBI Taxonomy" id="670"/>
    <lineage>
        <taxon>Bacteria</taxon>
        <taxon>Pseudomonadati</taxon>
        <taxon>Pseudomonadota</taxon>
        <taxon>Gammaproteobacteria</taxon>
        <taxon>Vibrionales</taxon>
        <taxon>Vibrionaceae</taxon>
        <taxon>Vibrio</taxon>
    </lineage>
</organism>
<evidence type="ECO:0000313" key="2">
    <source>
        <dbReference type="EMBL" id="MDS1820940.1"/>
    </source>
</evidence>
<feature type="transmembrane region" description="Helical" evidence="1">
    <location>
        <begin position="31"/>
        <end position="54"/>
    </location>
</feature>
<keyword evidence="1" id="KW-1133">Transmembrane helix</keyword>
<reference evidence="2" key="1">
    <citation type="submission" date="2023-06" db="EMBL/GenBank/DDBJ databases">
        <title>Genomic Diversity of Vibrio spp. and Metagenomic Analysis of Pathogens in Florida Gulf Coastal Waters Following Hurricane Ian.</title>
        <authorList>
            <person name="Brumfield K.D."/>
        </authorList>
    </citation>
    <scope>NUCLEOTIDE SEQUENCE</scope>
    <source>
        <strain evidence="2">WBS2B-138</strain>
    </source>
</reference>
<name>A0AAW8PYM4_VIBPH</name>
<keyword evidence="1" id="KW-0812">Transmembrane</keyword>
<dbReference type="RefSeq" id="WP_311019724.1">
    <property type="nucleotide sequence ID" value="NZ_JAUHGG010000003.1"/>
</dbReference>
<evidence type="ECO:0000313" key="3">
    <source>
        <dbReference type="Proteomes" id="UP001253193"/>
    </source>
</evidence>
<dbReference type="EMBL" id="JAUHGG010000003">
    <property type="protein sequence ID" value="MDS1820940.1"/>
    <property type="molecule type" value="Genomic_DNA"/>
</dbReference>